<feature type="transmembrane region" description="Helical" evidence="6">
    <location>
        <begin position="143"/>
        <end position="160"/>
    </location>
</feature>
<dbReference type="InterPro" id="IPR036259">
    <property type="entry name" value="MFS_trans_sf"/>
</dbReference>
<evidence type="ECO:0000256" key="5">
    <source>
        <dbReference type="ARBA" id="ARBA00023136"/>
    </source>
</evidence>
<dbReference type="Proteomes" id="UP000641588">
    <property type="component" value="Unassembled WGS sequence"/>
</dbReference>
<protein>
    <submittedName>
        <fullName evidence="8">MFS transporter</fullName>
    </submittedName>
</protein>
<dbReference type="InterPro" id="IPR011701">
    <property type="entry name" value="MFS"/>
</dbReference>
<dbReference type="RefSeq" id="WP_171653553.1">
    <property type="nucleotide sequence ID" value="NZ_WHOD01000070.1"/>
</dbReference>
<proteinExistence type="predicted"/>
<keyword evidence="2" id="KW-0813">Transport</keyword>
<comment type="caution">
    <text evidence="8">The sequence shown here is derived from an EMBL/GenBank/DDBJ whole genome shotgun (WGS) entry which is preliminary data.</text>
</comment>
<evidence type="ECO:0000256" key="6">
    <source>
        <dbReference type="SAM" id="Phobius"/>
    </source>
</evidence>
<feature type="domain" description="Major facilitator superfamily (MFS) profile" evidence="7">
    <location>
        <begin position="1"/>
        <end position="408"/>
    </location>
</feature>
<keyword evidence="5 6" id="KW-0472">Membrane</keyword>
<dbReference type="PROSITE" id="PS50850">
    <property type="entry name" value="MFS"/>
    <property type="match status" value="1"/>
</dbReference>
<dbReference type="GO" id="GO:0022857">
    <property type="term" value="F:transmembrane transporter activity"/>
    <property type="evidence" value="ECO:0007669"/>
    <property type="project" value="InterPro"/>
</dbReference>
<keyword evidence="3 6" id="KW-0812">Transmembrane</keyword>
<evidence type="ECO:0000313" key="9">
    <source>
        <dbReference type="Proteomes" id="UP000641588"/>
    </source>
</evidence>
<feature type="transmembrane region" description="Helical" evidence="6">
    <location>
        <begin position="99"/>
        <end position="122"/>
    </location>
</feature>
<dbReference type="PANTHER" id="PTHR23530:SF1">
    <property type="entry name" value="PERMEASE, MAJOR FACILITATOR SUPERFAMILY-RELATED"/>
    <property type="match status" value="1"/>
</dbReference>
<keyword evidence="9" id="KW-1185">Reference proteome</keyword>
<feature type="transmembrane region" description="Helical" evidence="6">
    <location>
        <begin position="262"/>
        <end position="281"/>
    </location>
</feature>
<dbReference type="GO" id="GO:0005886">
    <property type="term" value="C:plasma membrane"/>
    <property type="evidence" value="ECO:0007669"/>
    <property type="project" value="UniProtKB-SubCell"/>
</dbReference>
<feature type="transmembrane region" description="Helical" evidence="6">
    <location>
        <begin position="12"/>
        <end position="34"/>
    </location>
</feature>
<feature type="transmembrane region" description="Helical" evidence="6">
    <location>
        <begin position="315"/>
        <end position="338"/>
    </location>
</feature>
<dbReference type="SUPFAM" id="SSF103473">
    <property type="entry name" value="MFS general substrate transporter"/>
    <property type="match status" value="1"/>
</dbReference>
<feature type="transmembrane region" description="Helical" evidence="6">
    <location>
        <begin position="293"/>
        <end position="309"/>
    </location>
</feature>
<feature type="transmembrane region" description="Helical" evidence="6">
    <location>
        <begin position="74"/>
        <end position="93"/>
    </location>
</feature>
<name>A0A972GYS0_9BACL</name>
<sequence>MNISQSHLSRNIPLFYLYQFLNSFILDRGIWMLYLASRGFTLTEIGFIEALYHAVIFIFEVPTGYIADRFGNRTSLLLSQILGLLASGCLVLASNPIYIVAGFLLGAFVGTLQSGATSALVYETLKVQGKQEAFKKLTSRLSAIVLISMGLSGSAGGFLSDLHWEWVYIGKMVLHILSFLIILMIIEPLHVRGEEGSRETLLSGVTQLSFVNQLRKGYTFISESRPFLTLSLFGALLYSMSWSISFYSQILFQQNGLTNSTIGTVNGLETWVSAAITAVAYIGERWLGKKGSLILSASGFACCLVLFSASEGSVMVISCFFLLSVFISYLEPLLEAYLNELVPSSMRATMLSVFNMMVSAGMMITFLLLGILGDRMGVFTALQSVLVVWVPLLALSMLGCLRYTHSKNANPSNIK</sequence>
<comment type="subcellular location">
    <subcellularLocation>
        <location evidence="1">Cell membrane</location>
        <topology evidence="1">Multi-pass membrane protein</topology>
    </subcellularLocation>
</comment>
<keyword evidence="4 6" id="KW-1133">Transmembrane helix</keyword>
<dbReference type="Pfam" id="PF07690">
    <property type="entry name" value="MFS_1"/>
    <property type="match status" value="1"/>
</dbReference>
<evidence type="ECO:0000256" key="3">
    <source>
        <dbReference type="ARBA" id="ARBA00022692"/>
    </source>
</evidence>
<organism evidence="8 9">
    <name type="scientific">Paenibacillus foliorum</name>
    <dbReference type="NCBI Taxonomy" id="2654974"/>
    <lineage>
        <taxon>Bacteria</taxon>
        <taxon>Bacillati</taxon>
        <taxon>Bacillota</taxon>
        <taxon>Bacilli</taxon>
        <taxon>Bacillales</taxon>
        <taxon>Paenibacillaceae</taxon>
        <taxon>Paenibacillus</taxon>
    </lineage>
</organism>
<feature type="transmembrane region" description="Helical" evidence="6">
    <location>
        <begin position="350"/>
        <end position="372"/>
    </location>
</feature>
<dbReference type="Gene3D" id="1.20.1250.20">
    <property type="entry name" value="MFS general substrate transporter like domains"/>
    <property type="match status" value="2"/>
</dbReference>
<dbReference type="AlphaFoldDB" id="A0A972GYS0"/>
<dbReference type="InterPro" id="IPR053160">
    <property type="entry name" value="MFS_DHA3_Transporter"/>
</dbReference>
<gene>
    <name evidence="8" type="ORF">GC093_19310</name>
</gene>
<reference evidence="8" key="1">
    <citation type="submission" date="2019-10" db="EMBL/GenBank/DDBJ databases">
        <title>Description of Paenibacillus glebae sp. nov.</title>
        <authorList>
            <person name="Carlier A."/>
            <person name="Qi S."/>
        </authorList>
    </citation>
    <scope>NUCLEOTIDE SEQUENCE</scope>
    <source>
        <strain evidence="8">LMG 31456</strain>
    </source>
</reference>
<evidence type="ECO:0000313" key="8">
    <source>
        <dbReference type="EMBL" id="NOU95355.1"/>
    </source>
</evidence>
<dbReference type="EMBL" id="WHOD01000070">
    <property type="protein sequence ID" value="NOU95355.1"/>
    <property type="molecule type" value="Genomic_DNA"/>
</dbReference>
<feature type="transmembrane region" description="Helical" evidence="6">
    <location>
        <begin position="227"/>
        <end position="250"/>
    </location>
</feature>
<feature type="transmembrane region" description="Helical" evidence="6">
    <location>
        <begin position="166"/>
        <end position="186"/>
    </location>
</feature>
<feature type="transmembrane region" description="Helical" evidence="6">
    <location>
        <begin position="378"/>
        <end position="401"/>
    </location>
</feature>
<evidence type="ECO:0000256" key="2">
    <source>
        <dbReference type="ARBA" id="ARBA00022448"/>
    </source>
</evidence>
<feature type="transmembrane region" description="Helical" evidence="6">
    <location>
        <begin position="46"/>
        <end position="67"/>
    </location>
</feature>
<evidence type="ECO:0000256" key="1">
    <source>
        <dbReference type="ARBA" id="ARBA00004651"/>
    </source>
</evidence>
<evidence type="ECO:0000259" key="7">
    <source>
        <dbReference type="PROSITE" id="PS50850"/>
    </source>
</evidence>
<dbReference type="InterPro" id="IPR020846">
    <property type="entry name" value="MFS_dom"/>
</dbReference>
<accession>A0A972GYS0</accession>
<dbReference type="PANTHER" id="PTHR23530">
    <property type="entry name" value="TRANSPORT PROTEIN-RELATED"/>
    <property type="match status" value="1"/>
</dbReference>
<evidence type="ECO:0000256" key="4">
    <source>
        <dbReference type="ARBA" id="ARBA00022989"/>
    </source>
</evidence>